<protein>
    <submittedName>
        <fullName evidence="9">ArnT family glycosyltransferase</fullName>
        <ecNumber evidence="9">2.4.-.-</ecNumber>
    </submittedName>
</protein>
<feature type="transmembrane region" description="Helical" evidence="8">
    <location>
        <begin position="277"/>
        <end position="297"/>
    </location>
</feature>
<accession>A0ABV7ST32</accession>
<comment type="caution">
    <text evidence="9">The sequence shown here is derived from an EMBL/GenBank/DDBJ whole genome shotgun (WGS) entry which is preliminary data.</text>
</comment>
<feature type="transmembrane region" description="Helical" evidence="8">
    <location>
        <begin position="318"/>
        <end position="337"/>
    </location>
</feature>
<keyword evidence="2" id="KW-1003">Cell membrane</keyword>
<keyword evidence="5 8" id="KW-0812">Transmembrane</keyword>
<evidence type="ECO:0000256" key="5">
    <source>
        <dbReference type="ARBA" id="ARBA00022692"/>
    </source>
</evidence>
<dbReference type="EC" id="2.4.-.-" evidence="9"/>
<feature type="transmembrane region" description="Helical" evidence="8">
    <location>
        <begin position="178"/>
        <end position="195"/>
    </location>
</feature>
<comment type="subcellular location">
    <subcellularLocation>
        <location evidence="1">Cell membrane</location>
        <topology evidence="1">Multi-pass membrane protein</topology>
    </subcellularLocation>
</comment>
<evidence type="ECO:0000256" key="6">
    <source>
        <dbReference type="ARBA" id="ARBA00022989"/>
    </source>
</evidence>
<dbReference type="GO" id="GO:0016757">
    <property type="term" value="F:glycosyltransferase activity"/>
    <property type="evidence" value="ECO:0007669"/>
    <property type="project" value="UniProtKB-KW"/>
</dbReference>
<gene>
    <name evidence="9" type="ORF">ACFONA_06670</name>
</gene>
<feature type="transmembrane region" description="Helical" evidence="8">
    <location>
        <begin position="372"/>
        <end position="393"/>
    </location>
</feature>
<feature type="transmembrane region" description="Helical" evidence="8">
    <location>
        <begin position="21"/>
        <end position="43"/>
    </location>
</feature>
<evidence type="ECO:0000256" key="4">
    <source>
        <dbReference type="ARBA" id="ARBA00022679"/>
    </source>
</evidence>
<evidence type="ECO:0000256" key="1">
    <source>
        <dbReference type="ARBA" id="ARBA00004651"/>
    </source>
</evidence>
<evidence type="ECO:0000313" key="10">
    <source>
        <dbReference type="Proteomes" id="UP001595713"/>
    </source>
</evidence>
<dbReference type="InterPro" id="IPR050297">
    <property type="entry name" value="LipidA_mod_glycosyltrf_83"/>
</dbReference>
<feature type="transmembrane region" description="Helical" evidence="8">
    <location>
        <begin position="130"/>
        <end position="147"/>
    </location>
</feature>
<reference evidence="10" key="1">
    <citation type="journal article" date="2019" name="Int. J. Syst. Evol. Microbiol.">
        <title>The Global Catalogue of Microorganisms (GCM) 10K type strain sequencing project: providing services to taxonomists for standard genome sequencing and annotation.</title>
        <authorList>
            <consortium name="The Broad Institute Genomics Platform"/>
            <consortium name="The Broad Institute Genome Sequencing Center for Infectious Disease"/>
            <person name="Wu L."/>
            <person name="Ma J."/>
        </authorList>
    </citation>
    <scope>NUCLEOTIDE SEQUENCE [LARGE SCALE GENOMIC DNA]</scope>
    <source>
        <strain evidence="10">KCTC 42739</strain>
    </source>
</reference>
<dbReference type="RefSeq" id="WP_261293267.1">
    <property type="nucleotide sequence ID" value="NZ_JANQBK010000003.1"/>
</dbReference>
<keyword evidence="4 9" id="KW-0808">Transferase</keyword>
<organism evidence="9 10">
    <name type="scientific">Sphingomonas hylomeconis</name>
    <dbReference type="NCBI Taxonomy" id="1395958"/>
    <lineage>
        <taxon>Bacteria</taxon>
        <taxon>Pseudomonadati</taxon>
        <taxon>Pseudomonadota</taxon>
        <taxon>Alphaproteobacteria</taxon>
        <taxon>Sphingomonadales</taxon>
        <taxon>Sphingomonadaceae</taxon>
        <taxon>Sphingomonas</taxon>
    </lineage>
</organism>
<feature type="transmembrane region" description="Helical" evidence="8">
    <location>
        <begin position="201"/>
        <end position="218"/>
    </location>
</feature>
<evidence type="ECO:0000256" key="7">
    <source>
        <dbReference type="ARBA" id="ARBA00023136"/>
    </source>
</evidence>
<keyword evidence="7 8" id="KW-0472">Membrane</keyword>
<sequence>MNHHNLAALAADKTAARRPGLVDRLCATPMSRALVFLAFALLVRSIQFGNPVVQPDDQFYLLTGDRLLQGYLPYIDIWDRKPVGLFILFAGIRLLGGDGVIQYQLVATLFAALTACVIGQIALRFTTKPAALIAGLIYLLYLCVFGGEAGQSPVFYNLFTALAALSIVWILDVDRFRSREIALGCGAMALMAVAMQIKYPALFEGAFFGLALLWLAHLRGVRLPGLICLAALWLVIALAPTAAAWGFYAARGYNEAFVYANFTSIFDRGSPPVGVVFMRWFVMVAQMLPLLVAAYISSRPKDAAGRIVALPRHGTQKFVRDWSIVAVGAVMVFGSYYDHYALPMLLPLSIAAAPLLSDFAAGVDFHARHRRLHIPAVAFVAFVAFVLATVAILTHQEGRGRGKAVHAMAAYLKPRLKDCLFVFAAEPILYHLTGSCLPGRWPFPDHLNNRVENNAIGVDPLAEVTRIMAGKPEFVVETESTYSTINWRTWNYMQAQLARDYEKAFVVPVGVHFRIVYRRLKGH</sequence>
<dbReference type="Proteomes" id="UP001595713">
    <property type="component" value="Unassembled WGS sequence"/>
</dbReference>
<feature type="transmembrane region" description="Helical" evidence="8">
    <location>
        <begin position="153"/>
        <end position="171"/>
    </location>
</feature>
<keyword evidence="6 8" id="KW-1133">Transmembrane helix</keyword>
<evidence type="ECO:0000313" key="9">
    <source>
        <dbReference type="EMBL" id="MFC3579848.1"/>
    </source>
</evidence>
<keyword evidence="10" id="KW-1185">Reference proteome</keyword>
<proteinExistence type="predicted"/>
<evidence type="ECO:0000256" key="3">
    <source>
        <dbReference type="ARBA" id="ARBA00022676"/>
    </source>
</evidence>
<dbReference type="PANTHER" id="PTHR33908">
    <property type="entry name" value="MANNOSYLTRANSFERASE YKCB-RELATED"/>
    <property type="match status" value="1"/>
</dbReference>
<feature type="transmembrane region" description="Helical" evidence="8">
    <location>
        <begin position="101"/>
        <end position="123"/>
    </location>
</feature>
<dbReference type="EMBL" id="JBHRXP010000002">
    <property type="protein sequence ID" value="MFC3579848.1"/>
    <property type="molecule type" value="Genomic_DNA"/>
</dbReference>
<evidence type="ECO:0000256" key="2">
    <source>
        <dbReference type="ARBA" id="ARBA00022475"/>
    </source>
</evidence>
<name>A0ABV7ST32_9SPHN</name>
<dbReference type="PANTHER" id="PTHR33908:SF11">
    <property type="entry name" value="MEMBRANE PROTEIN"/>
    <property type="match status" value="1"/>
</dbReference>
<keyword evidence="3 9" id="KW-0328">Glycosyltransferase</keyword>
<evidence type="ECO:0000256" key="8">
    <source>
        <dbReference type="SAM" id="Phobius"/>
    </source>
</evidence>
<feature type="transmembrane region" description="Helical" evidence="8">
    <location>
        <begin position="225"/>
        <end position="248"/>
    </location>
</feature>